<evidence type="ECO:0000313" key="2">
    <source>
        <dbReference type="Proteomes" id="UP000386466"/>
    </source>
</evidence>
<proteinExistence type="predicted"/>
<evidence type="ECO:0000313" key="1">
    <source>
        <dbReference type="EMBL" id="VFV35226.1"/>
    </source>
</evidence>
<protein>
    <submittedName>
        <fullName evidence="1">Uncharacterized protein</fullName>
    </submittedName>
</protein>
<name>A0A485NU77_LYNPA</name>
<feature type="non-terminal residue" evidence="1">
    <location>
        <position position="79"/>
    </location>
</feature>
<dbReference type="EMBL" id="CAAGRJ010020879">
    <property type="protein sequence ID" value="VFV35226.1"/>
    <property type="molecule type" value="Genomic_DNA"/>
</dbReference>
<feature type="non-terminal residue" evidence="1">
    <location>
        <position position="1"/>
    </location>
</feature>
<keyword evidence="2" id="KW-1185">Reference proteome</keyword>
<dbReference type="AlphaFoldDB" id="A0A485NU77"/>
<gene>
    <name evidence="1" type="ORF">LYPA_23C005286</name>
</gene>
<accession>A0A485NU77</accession>
<organism evidence="1 2">
    <name type="scientific">Lynx pardinus</name>
    <name type="common">Iberian lynx</name>
    <name type="synonym">Felis pardina</name>
    <dbReference type="NCBI Taxonomy" id="191816"/>
    <lineage>
        <taxon>Eukaryota</taxon>
        <taxon>Metazoa</taxon>
        <taxon>Chordata</taxon>
        <taxon>Craniata</taxon>
        <taxon>Vertebrata</taxon>
        <taxon>Euteleostomi</taxon>
        <taxon>Mammalia</taxon>
        <taxon>Eutheria</taxon>
        <taxon>Laurasiatheria</taxon>
        <taxon>Carnivora</taxon>
        <taxon>Feliformia</taxon>
        <taxon>Felidae</taxon>
        <taxon>Felinae</taxon>
        <taxon>Lynx</taxon>
    </lineage>
</organism>
<dbReference type="Proteomes" id="UP000386466">
    <property type="component" value="Unassembled WGS sequence"/>
</dbReference>
<reference evidence="1 2" key="1">
    <citation type="submission" date="2019-01" db="EMBL/GenBank/DDBJ databases">
        <authorList>
            <person name="Alioto T."/>
            <person name="Alioto T."/>
        </authorList>
    </citation>
    <scope>NUCLEOTIDE SEQUENCE [LARGE SCALE GENOMIC DNA]</scope>
</reference>
<sequence>SPSWRVCLSPLRLGTEFLPFPQEILTQEQLLGLSRHNGSAMPECGGTKLMVEPINEWKVKGLFSTFVGSMQQGGEVRSQ</sequence>